<evidence type="ECO:0000256" key="2">
    <source>
        <dbReference type="ARBA" id="ARBA00022737"/>
    </source>
</evidence>
<feature type="compositionally biased region" description="Acidic residues" evidence="4">
    <location>
        <begin position="34"/>
        <end position="101"/>
    </location>
</feature>
<organism evidence="6 7">
    <name type="scientific">Plesiocystis pacifica SIR-1</name>
    <dbReference type="NCBI Taxonomy" id="391625"/>
    <lineage>
        <taxon>Bacteria</taxon>
        <taxon>Pseudomonadati</taxon>
        <taxon>Myxococcota</taxon>
        <taxon>Polyangia</taxon>
        <taxon>Nannocystales</taxon>
        <taxon>Nannocystaceae</taxon>
        <taxon>Plesiocystis</taxon>
    </lineage>
</organism>
<dbReference type="EMBL" id="ABCS01000101">
    <property type="protein sequence ID" value="EDM75156.1"/>
    <property type="molecule type" value="Genomic_DNA"/>
</dbReference>
<name>A6GG28_9BACT</name>
<dbReference type="AlphaFoldDB" id="A6GG28"/>
<evidence type="ECO:0000256" key="1">
    <source>
        <dbReference type="ARBA" id="ARBA00022729"/>
    </source>
</evidence>
<reference evidence="6 7" key="1">
    <citation type="submission" date="2007-06" db="EMBL/GenBank/DDBJ databases">
        <authorList>
            <person name="Shimkets L."/>
            <person name="Ferriera S."/>
            <person name="Johnson J."/>
            <person name="Kravitz S."/>
            <person name="Beeson K."/>
            <person name="Sutton G."/>
            <person name="Rogers Y.-H."/>
            <person name="Friedman R."/>
            <person name="Frazier M."/>
            <person name="Venter J.C."/>
        </authorList>
    </citation>
    <scope>NUCLEOTIDE SEQUENCE [LARGE SCALE GENOMIC DNA]</scope>
    <source>
        <strain evidence="6 7">SIR-1</strain>
    </source>
</reference>
<evidence type="ECO:0000313" key="7">
    <source>
        <dbReference type="Proteomes" id="UP000005801"/>
    </source>
</evidence>
<proteinExistence type="predicted"/>
<dbReference type="STRING" id="391625.PPSIR1_07992"/>
<sequence>MTRLSVLSIALISGTALLTACPSDDVGSETSFSFEEDDTDDDVGEDTTTEAGEESTSEDGTTEEGTTEEGTTEEGTTEEETTEGETTEEGTTEEETTEGEETGCTLGTLDCECEGGLEGVCEEGLVCLEGYCAEASCGDGIVSGDEQCDDGNDVDDDGCSNMCTLPECGDGVLAGDEQCDDGNDVNEDECTNECMLAVCGDGYLQGDEECDDGNDVDDDECSNDCTVNSDCGGELIDPGNGIEGCWYTAPTVGMTCNELCSTHGGFNSAATQHAGNAIGMFFWPGKTNGSNWETIECSSTDNNTNWGANNSVPQADWSHPACHVNCACNQ</sequence>
<evidence type="ECO:0000256" key="5">
    <source>
        <dbReference type="SAM" id="SignalP"/>
    </source>
</evidence>
<keyword evidence="7" id="KW-1185">Reference proteome</keyword>
<evidence type="ECO:0000256" key="4">
    <source>
        <dbReference type="SAM" id="MobiDB-lite"/>
    </source>
</evidence>
<comment type="caution">
    <text evidence="6">The sequence shown here is derived from an EMBL/GenBank/DDBJ whole genome shotgun (WGS) entry which is preliminary data.</text>
</comment>
<protein>
    <recommendedName>
        <fullName evidence="8">Lipoprotein</fullName>
    </recommendedName>
</protein>
<feature type="chain" id="PRO_5002693976" description="Lipoprotein" evidence="5">
    <location>
        <begin position="21"/>
        <end position="330"/>
    </location>
</feature>
<keyword evidence="3" id="KW-1015">Disulfide bond</keyword>
<evidence type="ECO:0000313" key="6">
    <source>
        <dbReference type="EMBL" id="EDM75156.1"/>
    </source>
</evidence>
<keyword evidence="2" id="KW-0677">Repeat</keyword>
<dbReference type="OrthoDB" id="5502550at2"/>
<dbReference type="PROSITE" id="PS51257">
    <property type="entry name" value="PROKAR_LIPOPROTEIN"/>
    <property type="match status" value="1"/>
</dbReference>
<keyword evidence="1 5" id="KW-0732">Signal</keyword>
<accession>A6GG28</accession>
<evidence type="ECO:0008006" key="8">
    <source>
        <dbReference type="Google" id="ProtNLM"/>
    </source>
</evidence>
<feature type="region of interest" description="Disordered" evidence="4">
    <location>
        <begin position="20"/>
        <end position="103"/>
    </location>
</feature>
<dbReference type="NCBIfam" id="TIGR02232">
    <property type="entry name" value="myxo_disulf_rpt"/>
    <property type="match status" value="3"/>
</dbReference>
<gene>
    <name evidence="6" type="ORF">PPSIR1_07992</name>
</gene>
<feature type="signal peptide" evidence="5">
    <location>
        <begin position="1"/>
        <end position="20"/>
    </location>
</feature>
<dbReference type="Pfam" id="PF13948">
    <property type="entry name" value="DUF4215"/>
    <property type="match status" value="2"/>
</dbReference>
<dbReference type="InterPro" id="IPR011936">
    <property type="entry name" value="Myxo_disulph_rpt"/>
</dbReference>
<dbReference type="Proteomes" id="UP000005801">
    <property type="component" value="Unassembled WGS sequence"/>
</dbReference>
<dbReference type="RefSeq" id="WP_006975668.1">
    <property type="nucleotide sequence ID" value="NZ_ABCS01000101.1"/>
</dbReference>
<dbReference type="eggNOG" id="COG1506">
    <property type="taxonomic scope" value="Bacteria"/>
</dbReference>
<evidence type="ECO:0000256" key="3">
    <source>
        <dbReference type="ARBA" id="ARBA00023157"/>
    </source>
</evidence>